<organism evidence="1 2">
    <name type="scientific">Nocardioides ginsengisoli</name>
    <dbReference type="NCBI Taxonomy" id="363868"/>
    <lineage>
        <taxon>Bacteria</taxon>
        <taxon>Bacillati</taxon>
        <taxon>Actinomycetota</taxon>
        <taxon>Actinomycetes</taxon>
        <taxon>Propionibacteriales</taxon>
        <taxon>Nocardioidaceae</taxon>
        <taxon>Nocardioides</taxon>
    </lineage>
</organism>
<name>A0ABW3W2A7_9ACTN</name>
<dbReference type="Proteomes" id="UP001597229">
    <property type="component" value="Unassembled WGS sequence"/>
</dbReference>
<reference evidence="2" key="1">
    <citation type="journal article" date="2019" name="Int. J. Syst. Evol. Microbiol.">
        <title>The Global Catalogue of Microorganisms (GCM) 10K type strain sequencing project: providing services to taxonomists for standard genome sequencing and annotation.</title>
        <authorList>
            <consortium name="The Broad Institute Genomics Platform"/>
            <consortium name="The Broad Institute Genome Sequencing Center for Infectious Disease"/>
            <person name="Wu L."/>
            <person name="Ma J."/>
        </authorList>
    </citation>
    <scope>NUCLEOTIDE SEQUENCE [LARGE SCALE GENOMIC DNA]</scope>
    <source>
        <strain evidence="2">CCUG 52478</strain>
    </source>
</reference>
<protein>
    <recommendedName>
        <fullName evidence="3">Secreted protein</fullName>
    </recommendedName>
</protein>
<dbReference type="EMBL" id="JBHTLX010000016">
    <property type="protein sequence ID" value="MFD1248368.1"/>
    <property type="molecule type" value="Genomic_DNA"/>
</dbReference>
<sequence>MATLTTPSASSSSAPRTSRRRLGAALPAAVLVVAVVVAAVVWRLSHRAEAPYVDAASTGGITLCSATGKAVTGGRIADRPFADVVVGETAPAGADREGAVATLFAYQPREGVSPEEYSGSPITAATPYADPSRPAARVTAQAWSIKDFVTAFPAGFDGYVQLRLILGSPAHGSATDHYDTADIRVDGDSWELVRGGHASCRGVDRAVTTSGS</sequence>
<proteinExistence type="predicted"/>
<keyword evidence="2" id="KW-1185">Reference proteome</keyword>
<evidence type="ECO:0000313" key="2">
    <source>
        <dbReference type="Proteomes" id="UP001597229"/>
    </source>
</evidence>
<accession>A0ABW3W2A7</accession>
<evidence type="ECO:0000313" key="1">
    <source>
        <dbReference type="EMBL" id="MFD1248368.1"/>
    </source>
</evidence>
<evidence type="ECO:0008006" key="3">
    <source>
        <dbReference type="Google" id="ProtNLM"/>
    </source>
</evidence>
<gene>
    <name evidence="1" type="ORF">ACFQ3F_11280</name>
</gene>
<comment type="caution">
    <text evidence="1">The sequence shown here is derived from an EMBL/GenBank/DDBJ whole genome shotgun (WGS) entry which is preliminary data.</text>
</comment>
<dbReference type="RefSeq" id="WP_367917882.1">
    <property type="nucleotide sequence ID" value="NZ_BAABAC010000006.1"/>
</dbReference>